<protein>
    <submittedName>
        <fullName evidence="4">DUF4129 domain-containing protein</fullName>
    </submittedName>
</protein>
<feature type="compositionally biased region" description="Polar residues" evidence="2">
    <location>
        <begin position="580"/>
        <end position="594"/>
    </location>
</feature>
<proteinExistence type="predicted"/>
<dbReference type="Proteomes" id="UP001596099">
    <property type="component" value="Unassembled WGS sequence"/>
</dbReference>
<keyword evidence="1" id="KW-0175">Coiled coil</keyword>
<feature type="compositionally biased region" description="Low complexity" evidence="2">
    <location>
        <begin position="41"/>
        <end position="52"/>
    </location>
</feature>
<keyword evidence="5" id="KW-1185">Reference proteome</keyword>
<evidence type="ECO:0000256" key="3">
    <source>
        <dbReference type="SAM" id="Phobius"/>
    </source>
</evidence>
<feature type="region of interest" description="Disordered" evidence="2">
    <location>
        <begin position="672"/>
        <end position="694"/>
    </location>
</feature>
<keyword evidence="3" id="KW-0812">Transmembrane</keyword>
<feature type="region of interest" description="Disordered" evidence="2">
    <location>
        <begin position="563"/>
        <end position="594"/>
    </location>
</feature>
<evidence type="ECO:0000313" key="4">
    <source>
        <dbReference type="EMBL" id="MFC5973399.1"/>
    </source>
</evidence>
<accession>A0ABD5RT28</accession>
<reference evidence="4 5" key="1">
    <citation type="journal article" date="2019" name="Int. J. Syst. Evol. Microbiol.">
        <title>The Global Catalogue of Microorganisms (GCM) 10K type strain sequencing project: providing services to taxonomists for standard genome sequencing and annotation.</title>
        <authorList>
            <consortium name="The Broad Institute Genomics Platform"/>
            <consortium name="The Broad Institute Genome Sequencing Center for Infectious Disease"/>
            <person name="Wu L."/>
            <person name="Ma J."/>
        </authorList>
    </citation>
    <scope>NUCLEOTIDE SEQUENCE [LARGE SCALE GENOMIC DNA]</scope>
    <source>
        <strain evidence="4 5">CGMCC 1.12543</strain>
    </source>
</reference>
<feature type="coiled-coil region" evidence="1">
    <location>
        <begin position="135"/>
        <end position="178"/>
    </location>
</feature>
<dbReference type="EMBL" id="JBHSQH010000001">
    <property type="protein sequence ID" value="MFC5973399.1"/>
    <property type="molecule type" value="Genomic_DNA"/>
</dbReference>
<sequence>MFRSVVLVCVVLSLVTGPVGAAATAGGGAPDISASQAGPETNGTNTTSSNDSVAHRDPDTVGQEGDLEGLRSWLIGQLAGRLGEGAIQLSQGEYDAARKLVGDQYSDRLDQLVDVAGETETTRTYRRTQENQREMANATNDYRETYDDYRDARENGNNERARELARELEGDAQRVRENARDTRDGFGGLGNQTGQNFTDARTAVTEVEQNITDTQEQVRRSTFEATNLSVSADGEAVSFIDPLALSGELTTENGSVIAEEDIRLQVGNRTYRTETDEEGAFTVDYRPTELPLNISALPVEYQPAGSSPYLNSSTTVPVDVEQVTPTVSVNASPQRIAFNERLSVSGAVRADDVGAPVPIAVYLGGTRVATVRSDGNGSYQTTLRVPARIDNGTRNVTARIAQTDRALASTNASTTVDVRETATGLTANASSIDDGPIRVSGTLQTEAGTAVANQPITVSIGGQTLDTVQTKGEGRYTARIDPAELGDANGSMTINVAYRGEGTNLEASRANATTVLAGVNSGGGEPADEWSLFGTDMRIALLIGLLVLGLLAALGIRYWSGREGSEPDDSPPAVGDAPTSAVQRVEPTSSVSLSTRLESAREQLAAGDIDASVVTLYTAMRAQFGQQGVRRGLTHWEFYNASADDLESEERSFLERLTSAYEQAVFSPLGVSEETAEDLLERTSQSSDSSTSAD</sequence>
<evidence type="ECO:0000256" key="2">
    <source>
        <dbReference type="SAM" id="MobiDB-lite"/>
    </source>
</evidence>
<keyword evidence="3" id="KW-1133">Transmembrane helix</keyword>
<feature type="compositionally biased region" description="Low complexity" evidence="2">
    <location>
        <begin position="683"/>
        <end position="694"/>
    </location>
</feature>
<gene>
    <name evidence="4" type="ORF">ACFPYI_18880</name>
</gene>
<evidence type="ECO:0000313" key="5">
    <source>
        <dbReference type="Proteomes" id="UP001596099"/>
    </source>
</evidence>
<comment type="caution">
    <text evidence="4">The sequence shown here is derived from an EMBL/GenBank/DDBJ whole genome shotgun (WGS) entry which is preliminary data.</text>
</comment>
<name>A0ABD5RT28_9EURY</name>
<feature type="transmembrane region" description="Helical" evidence="3">
    <location>
        <begin position="539"/>
        <end position="559"/>
    </location>
</feature>
<organism evidence="4 5">
    <name type="scientific">Halomarina salina</name>
    <dbReference type="NCBI Taxonomy" id="1872699"/>
    <lineage>
        <taxon>Archaea</taxon>
        <taxon>Methanobacteriati</taxon>
        <taxon>Methanobacteriota</taxon>
        <taxon>Stenosarchaea group</taxon>
        <taxon>Halobacteria</taxon>
        <taxon>Halobacteriales</taxon>
        <taxon>Natronomonadaceae</taxon>
        <taxon>Halomarina</taxon>
    </lineage>
</organism>
<evidence type="ECO:0000256" key="1">
    <source>
        <dbReference type="SAM" id="Coils"/>
    </source>
</evidence>
<dbReference type="RefSeq" id="WP_247417900.1">
    <property type="nucleotide sequence ID" value="NZ_JALLGW010000001.1"/>
</dbReference>
<keyword evidence="3" id="KW-0472">Membrane</keyword>
<feature type="region of interest" description="Disordered" evidence="2">
    <location>
        <begin position="25"/>
        <end position="65"/>
    </location>
</feature>
<dbReference type="AlphaFoldDB" id="A0ABD5RT28"/>